<evidence type="ECO:0000256" key="7">
    <source>
        <dbReference type="ARBA" id="ARBA00023136"/>
    </source>
</evidence>
<sequence>MTGALLSVRDLHVTFPSERGPVEAVRGVSFDIHRGRTLALVGESGSGKSATAMAAVGLLPPNAKITGEVSLDGRELLGLSDRQWSGVRGKRIGVVFQDPLSALTPILSIGRQLADAVRVHTDLSKKQAWTRAVELLDLVGIADPATRAQEFPHQFSGGMRQRVVIALAIANDPDLIIADEPTTALDVTVQAQILDVLEVAKAETGAGVLLITHDLGVVAGHADDVAVMYAGRIVERAPVKRLYRAPAMPYTLGLIGSVPDPHATHRRPLVPIDGEPPSPLDRPPGCPFAPRCPLVVDACRAAEPELIPIEDEHTVACIRAEDVVGQRPDEVFEGALAAPARAVDAEPVLRVRGLGKTFPITKGTIARRQVGTLHAVSDVSFEIGPGETFCLVGESGSGKTTTLLEILRLRPPETGTVEVLGRDLATTPAREIATELRRAVQLVMQDPQAALDPRLPVFDLLAEPMRAAGFEAAAIRTRVTELLDLVGLPPDSLDRFPAAFSGGQRQRLAIARGLATKPRLLALDEPVSALDVSVQASVLNLLAHLKNELGLVLLVVAHDLAVVRHIADRIAVMYLGHVIETGPAEQLFAAPRHPYTQALLSAVPIPDPERERARRRIVLSGEQPSAAALPAGCVFADRCQLRPTLSEELQNRCRTQRPALRDPDEVSGVSEVSGVDVACHAVNPPSDLTRAASGKEGRP</sequence>
<dbReference type="SUPFAM" id="SSF52540">
    <property type="entry name" value="P-loop containing nucleoside triphosphate hydrolases"/>
    <property type="match status" value="2"/>
</dbReference>
<dbReference type="InterPro" id="IPR017871">
    <property type="entry name" value="ABC_transporter-like_CS"/>
</dbReference>
<evidence type="ECO:0000256" key="2">
    <source>
        <dbReference type="ARBA" id="ARBA00005417"/>
    </source>
</evidence>
<dbReference type="Pfam" id="PF08352">
    <property type="entry name" value="oligo_HPY"/>
    <property type="match status" value="2"/>
</dbReference>
<dbReference type="Gene3D" id="3.40.50.300">
    <property type="entry name" value="P-loop containing nucleotide triphosphate hydrolases"/>
    <property type="match status" value="2"/>
</dbReference>
<dbReference type="Proteomes" id="UP000295444">
    <property type="component" value="Unassembled WGS sequence"/>
</dbReference>
<evidence type="ECO:0000313" key="10">
    <source>
        <dbReference type="EMBL" id="TDQ00256.1"/>
    </source>
</evidence>
<evidence type="ECO:0000313" key="11">
    <source>
        <dbReference type="Proteomes" id="UP000295444"/>
    </source>
</evidence>
<dbReference type="PROSITE" id="PS00211">
    <property type="entry name" value="ABC_TRANSPORTER_1"/>
    <property type="match status" value="2"/>
</dbReference>
<dbReference type="FunFam" id="3.40.50.300:FF:001659">
    <property type="entry name" value="Peptide ABC transporter ATP-binding protein"/>
    <property type="match status" value="1"/>
</dbReference>
<dbReference type="GO" id="GO:0016887">
    <property type="term" value="F:ATP hydrolysis activity"/>
    <property type="evidence" value="ECO:0007669"/>
    <property type="project" value="InterPro"/>
</dbReference>
<evidence type="ECO:0000256" key="8">
    <source>
        <dbReference type="SAM" id="MobiDB-lite"/>
    </source>
</evidence>
<dbReference type="CDD" id="cd03257">
    <property type="entry name" value="ABC_NikE_OppD_transporters"/>
    <property type="match status" value="2"/>
</dbReference>
<keyword evidence="5" id="KW-0547">Nucleotide-binding</keyword>
<accession>A0A4R6SFY1</accession>
<keyword evidence="7" id="KW-0472">Membrane</keyword>
<dbReference type="InterPro" id="IPR050388">
    <property type="entry name" value="ABC_Ni/Peptide_Import"/>
</dbReference>
<keyword evidence="3" id="KW-0813">Transport</keyword>
<dbReference type="PANTHER" id="PTHR43297">
    <property type="entry name" value="OLIGOPEPTIDE TRANSPORT ATP-BINDING PROTEIN APPD"/>
    <property type="match status" value="1"/>
</dbReference>
<gene>
    <name evidence="10" type="ORF">EV186_102117</name>
</gene>
<evidence type="ECO:0000259" key="9">
    <source>
        <dbReference type="PROSITE" id="PS50893"/>
    </source>
</evidence>
<dbReference type="NCBIfam" id="NF008453">
    <property type="entry name" value="PRK11308.1"/>
    <property type="match status" value="2"/>
</dbReference>
<dbReference type="AlphaFoldDB" id="A0A4R6SFY1"/>
<dbReference type="GO" id="GO:0005524">
    <property type="term" value="F:ATP binding"/>
    <property type="evidence" value="ECO:0007669"/>
    <property type="project" value="UniProtKB-KW"/>
</dbReference>
<dbReference type="NCBIfam" id="TIGR01727">
    <property type="entry name" value="oligo_HPY"/>
    <property type="match status" value="2"/>
</dbReference>
<comment type="similarity">
    <text evidence="2">Belongs to the ABC transporter superfamily.</text>
</comment>
<dbReference type="InterPro" id="IPR003439">
    <property type="entry name" value="ABC_transporter-like_ATP-bd"/>
</dbReference>
<dbReference type="EMBL" id="SNXZ01000002">
    <property type="protein sequence ID" value="TDQ00256.1"/>
    <property type="molecule type" value="Genomic_DNA"/>
</dbReference>
<name>A0A4R6SFY1_LABRH</name>
<dbReference type="RefSeq" id="WP_133848995.1">
    <property type="nucleotide sequence ID" value="NZ_SNXZ01000002.1"/>
</dbReference>
<dbReference type="PANTHER" id="PTHR43297:SF2">
    <property type="entry name" value="DIPEPTIDE TRANSPORT ATP-BINDING PROTEIN DPPD"/>
    <property type="match status" value="1"/>
</dbReference>
<feature type="domain" description="ABC transporter" evidence="9">
    <location>
        <begin position="349"/>
        <end position="600"/>
    </location>
</feature>
<evidence type="ECO:0000256" key="6">
    <source>
        <dbReference type="ARBA" id="ARBA00022840"/>
    </source>
</evidence>
<proteinExistence type="inferred from homology"/>
<dbReference type="Pfam" id="PF00005">
    <property type="entry name" value="ABC_tran"/>
    <property type="match status" value="2"/>
</dbReference>
<dbReference type="SMART" id="SM00382">
    <property type="entry name" value="AAA"/>
    <property type="match status" value="2"/>
</dbReference>
<dbReference type="InterPro" id="IPR013563">
    <property type="entry name" value="Oligopep_ABC_C"/>
</dbReference>
<keyword evidence="4" id="KW-1003">Cell membrane</keyword>
<dbReference type="InterPro" id="IPR027417">
    <property type="entry name" value="P-loop_NTPase"/>
</dbReference>
<dbReference type="PROSITE" id="PS50893">
    <property type="entry name" value="ABC_TRANSPORTER_2"/>
    <property type="match status" value="2"/>
</dbReference>
<evidence type="ECO:0000256" key="1">
    <source>
        <dbReference type="ARBA" id="ARBA00004202"/>
    </source>
</evidence>
<keyword evidence="6 10" id="KW-0067">ATP-binding</keyword>
<comment type="subcellular location">
    <subcellularLocation>
        <location evidence="1">Cell membrane</location>
        <topology evidence="1">Peripheral membrane protein</topology>
    </subcellularLocation>
</comment>
<dbReference type="InterPro" id="IPR003593">
    <property type="entry name" value="AAA+_ATPase"/>
</dbReference>
<keyword evidence="11" id="KW-1185">Reference proteome</keyword>
<feature type="region of interest" description="Disordered" evidence="8">
    <location>
        <begin position="680"/>
        <end position="699"/>
    </location>
</feature>
<reference evidence="10 11" key="1">
    <citation type="submission" date="2019-03" db="EMBL/GenBank/DDBJ databases">
        <title>Genomic Encyclopedia of Type Strains, Phase IV (KMG-IV): sequencing the most valuable type-strain genomes for metagenomic binning, comparative biology and taxonomic classification.</title>
        <authorList>
            <person name="Goeker M."/>
        </authorList>
    </citation>
    <scope>NUCLEOTIDE SEQUENCE [LARGE SCALE GENOMIC DNA]</scope>
    <source>
        <strain evidence="10 11">DSM 45361</strain>
    </source>
</reference>
<evidence type="ECO:0000256" key="5">
    <source>
        <dbReference type="ARBA" id="ARBA00022741"/>
    </source>
</evidence>
<protein>
    <submittedName>
        <fullName evidence="10">Peptide/nickel transport system ATP-binding protein</fullName>
    </submittedName>
</protein>
<feature type="domain" description="ABC transporter" evidence="9">
    <location>
        <begin position="8"/>
        <end position="255"/>
    </location>
</feature>
<organism evidence="10 11">
    <name type="scientific">Labedaea rhizosphaerae</name>
    <dbReference type="NCBI Taxonomy" id="598644"/>
    <lineage>
        <taxon>Bacteria</taxon>
        <taxon>Bacillati</taxon>
        <taxon>Actinomycetota</taxon>
        <taxon>Actinomycetes</taxon>
        <taxon>Pseudonocardiales</taxon>
        <taxon>Pseudonocardiaceae</taxon>
        <taxon>Labedaea</taxon>
    </lineage>
</organism>
<dbReference type="GO" id="GO:0005886">
    <property type="term" value="C:plasma membrane"/>
    <property type="evidence" value="ECO:0007669"/>
    <property type="project" value="UniProtKB-SubCell"/>
</dbReference>
<evidence type="ECO:0000256" key="4">
    <source>
        <dbReference type="ARBA" id="ARBA00022475"/>
    </source>
</evidence>
<dbReference type="GO" id="GO:0015833">
    <property type="term" value="P:peptide transport"/>
    <property type="evidence" value="ECO:0007669"/>
    <property type="project" value="InterPro"/>
</dbReference>
<dbReference type="OrthoDB" id="3169708at2"/>
<comment type="caution">
    <text evidence="10">The sequence shown here is derived from an EMBL/GenBank/DDBJ whole genome shotgun (WGS) entry which is preliminary data.</text>
</comment>
<evidence type="ECO:0000256" key="3">
    <source>
        <dbReference type="ARBA" id="ARBA00022448"/>
    </source>
</evidence>